<dbReference type="PANTHER" id="PTHR12801:SF78">
    <property type="entry name" value="INTERFERON-STIMULATED 20 KDA EXONUCLEASE-LIKE 2"/>
    <property type="match status" value="1"/>
</dbReference>
<dbReference type="AlphaFoldDB" id="A0A5F8GZL3"/>
<protein>
    <recommendedName>
        <fullName evidence="6">Exonuclease domain-containing protein</fullName>
    </recommendedName>
</protein>
<dbReference type="SUPFAM" id="SSF53098">
    <property type="entry name" value="Ribonuclease H-like"/>
    <property type="match status" value="1"/>
</dbReference>
<evidence type="ECO:0000256" key="3">
    <source>
        <dbReference type="ARBA" id="ARBA00022801"/>
    </source>
</evidence>
<dbReference type="Pfam" id="PF00929">
    <property type="entry name" value="RNase_T"/>
    <property type="match status" value="1"/>
</dbReference>
<feature type="domain" description="Exonuclease" evidence="6">
    <location>
        <begin position="5"/>
        <end position="172"/>
    </location>
</feature>
<dbReference type="InterPro" id="IPR037433">
    <property type="entry name" value="ISG20_DEDDh"/>
</dbReference>
<comment type="subcellular location">
    <subcellularLocation>
        <location evidence="1">Nucleus</location>
        <location evidence="1">Nucleolus</location>
    </subcellularLocation>
</comment>
<evidence type="ECO:0000256" key="5">
    <source>
        <dbReference type="ARBA" id="ARBA00023242"/>
    </source>
</evidence>
<accession>A0A5F8GZL3</accession>
<keyword evidence="2" id="KW-0540">Nuclease</keyword>
<evidence type="ECO:0000256" key="2">
    <source>
        <dbReference type="ARBA" id="ARBA00022722"/>
    </source>
</evidence>
<dbReference type="GO" id="GO:0000175">
    <property type="term" value="F:3'-5'-RNA exonuclease activity"/>
    <property type="evidence" value="ECO:0007669"/>
    <property type="project" value="InterPro"/>
</dbReference>
<keyword evidence="5" id="KW-0539">Nucleus</keyword>
<name>A0A5F8GZL3_MONDO</name>
<evidence type="ECO:0000256" key="4">
    <source>
        <dbReference type="ARBA" id="ARBA00022839"/>
    </source>
</evidence>
<proteinExistence type="predicted"/>
<dbReference type="CDD" id="cd06149">
    <property type="entry name" value="ISG20"/>
    <property type="match status" value="1"/>
</dbReference>
<dbReference type="Ensembl" id="ENSMODT00000087641.1">
    <property type="protein sequence ID" value="ENSMODP00000053040.1"/>
    <property type="gene ID" value="ENSMODG00000016797.3"/>
</dbReference>
<reference evidence="7" key="3">
    <citation type="submission" date="2025-09" db="UniProtKB">
        <authorList>
            <consortium name="Ensembl"/>
        </authorList>
    </citation>
    <scope>IDENTIFICATION</scope>
</reference>
<organism evidence="7 8">
    <name type="scientific">Monodelphis domestica</name>
    <name type="common">Gray short-tailed opossum</name>
    <dbReference type="NCBI Taxonomy" id="13616"/>
    <lineage>
        <taxon>Eukaryota</taxon>
        <taxon>Metazoa</taxon>
        <taxon>Chordata</taxon>
        <taxon>Craniata</taxon>
        <taxon>Vertebrata</taxon>
        <taxon>Euteleostomi</taxon>
        <taxon>Mammalia</taxon>
        <taxon>Metatheria</taxon>
        <taxon>Didelphimorphia</taxon>
        <taxon>Didelphidae</taxon>
        <taxon>Monodelphis</taxon>
    </lineage>
</organism>
<keyword evidence="3" id="KW-0378">Hydrolase</keyword>
<dbReference type="Gene3D" id="3.30.420.10">
    <property type="entry name" value="Ribonuclease H-like superfamily/Ribonuclease H"/>
    <property type="match status" value="1"/>
</dbReference>
<evidence type="ECO:0000313" key="7">
    <source>
        <dbReference type="Ensembl" id="ENSMODP00000053040.1"/>
    </source>
</evidence>
<sequence length="182" mass="20570">LAGKKMVALDCEMVGTGPKGHTSSLARCSIVSYSGDILYDEYIRPPCKIVDYRTKWSGIKKEHMINATPFKVARREILKILLGKIVVGHAIHNDFKALHYFHPKPLTRDTSRIPILNSRAGFPENESISLKRLTKQLLQQDIQVSGWDGHSSVEDAKATMDLYKLVEVEWEQQLARSPPSQE</sequence>
<dbReference type="Bgee" id="ENSMODG00000016797">
    <property type="expression patterns" value="Expressed in spermatocyte and 21 other cell types or tissues"/>
</dbReference>
<dbReference type="GO" id="GO:0003676">
    <property type="term" value="F:nucleic acid binding"/>
    <property type="evidence" value="ECO:0007669"/>
    <property type="project" value="InterPro"/>
</dbReference>
<dbReference type="PANTHER" id="PTHR12801">
    <property type="entry name" value="RNA EXONUCLEASE REXO1 / RECO3 FAMILY MEMBER-RELATED"/>
    <property type="match status" value="1"/>
</dbReference>
<evidence type="ECO:0000313" key="8">
    <source>
        <dbReference type="Proteomes" id="UP000002280"/>
    </source>
</evidence>
<dbReference type="InterPro" id="IPR013520">
    <property type="entry name" value="Ribonucl_H"/>
</dbReference>
<evidence type="ECO:0000259" key="6">
    <source>
        <dbReference type="SMART" id="SM00479"/>
    </source>
</evidence>
<dbReference type="InterPro" id="IPR012337">
    <property type="entry name" value="RNaseH-like_sf"/>
</dbReference>
<keyword evidence="8" id="KW-1185">Reference proteome</keyword>
<dbReference type="Proteomes" id="UP000002280">
    <property type="component" value="Chromosome 2"/>
</dbReference>
<dbReference type="SMART" id="SM00479">
    <property type="entry name" value="EXOIII"/>
    <property type="match status" value="1"/>
</dbReference>
<dbReference type="FunFam" id="3.30.420.10:FF:000007">
    <property type="entry name" value="Interferon-stimulated exonuclease gene 20"/>
    <property type="match status" value="1"/>
</dbReference>
<dbReference type="GO" id="GO:0005730">
    <property type="term" value="C:nucleolus"/>
    <property type="evidence" value="ECO:0007669"/>
    <property type="project" value="UniProtKB-SubCell"/>
</dbReference>
<evidence type="ECO:0000256" key="1">
    <source>
        <dbReference type="ARBA" id="ARBA00004604"/>
    </source>
</evidence>
<dbReference type="InterPro" id="IPR036397">
    <property type="entry name" value="RNaseH_sf"/>
</dbReference>
<dbReference type="GeneTree" id="ENSGT00940000159724"/>
<keyword evidence="4" id="KW-0269">Exonuclease</keyword>
<reference evidence="7 8" key="1">
    <citation type="journal article" date="2007" name="Nature">
        <title>Genome of the marsupial Monodelphis domestica reveals innovation in non-coding sequences.</title>
        <authorList>
            <person name="Mikkelsen T.S."/>
            <person name="Wakefield M.J."/>
            <person name="Aken B."/>
            <person name="Amemiya C.T."/>
            <person name="Chang J.L."/>
            <person name="Duke S."/>
            <person name="Garber M."/>
            <person name="Gentles A.J."/>
            <person name="Goodstadt L."/>
            <person name="Heger A."/>
            <person name="Jurka J."/>
            <person name="Kamal M."/>
            <person name="Mauceli E."/>
            <person name="Searle S.M."/>
            <person name="Sharpe T."/>
            <person name="Baker M.L."/>
            <person name="Batzer M.A."/>
            <person name="Benos P.V."/>
            <person name="Belov K."/>
            <person name="Clamp M."/>
            <person name="Cook A."/>
            <person name="Cuff J."/>
            <person name="Das R."/>
            <person name="Davidow L."/>
            <person name="Deakin J.E."/>
            <person name="Fazzari M.J."/>
            <person name="Glass J.L."/>
            <person name="Grabherr M."/>
            <person name="Greally J.M."/>
            <person name="Gu W."/>
            <person name="Hore T.A."/>
            <person name="Huttley G.A."/>
            <person name="Kleber M."/>
            <person name="Jirtle R.L."/>
            <person name="Koina E."/>
            <person name="Lee J.T."/>
            <person name="Mahony S."/>
            <person name="Marra M.A."/>
            <person name="Miller R.D."/>
            <person name="Nicholls R.D."/>
            <person name="Oda M."/>
            <person name="Papenfuss A.T."/>
            <person name="Parra Z.E."/>
            <person name="Pollock D.D."/>
            <person name="Ray D.A."/>
            <person name="Schein J.E."/>
            <person name="Speed T.P."/>
            <person name="Thompson K."/>
            <person name="VandeBerg J.L."/>
            <person name="Wade C.M."/>
            <person name="Walker J.A."/>
            <person name="Waters P.D."/>
            <person name="Webber C."/>
            <person name="Weidman J.R."/>
            <person name="Xie X."/>
            <person name="Zody M.C."/>
            <person name="Baldwin J."/>
            <person name="Abdouelleil A."/>
            <person name="Abdulkadir J."/>
            <person name="Abebe A."/>
            <person name="Abera B."/>
            <person name="Abreu J."/>
            <person name="Acer S.C."/>
            <person name="Aftuck L."/>
            <person name="Alexander A."/>
            <person name="An P."/>
            <person name="Anderson E."/>
            <person name="Anderson S."/>
            <person name="Arachi H."/>
            <person name="Azer M."/>
            <person name="Bachantsang P."/>
            <person name="Barry A."/>
            <person name="Bayul T."/>
            <person name="Berlin A."/>
            <person name="Bessette D."/>
            <person name="Bloom T."/>
            <person name="Bloom T."/>
            <person name="Boguslavskiy L."/>
            <person name="Bonnet C."/>
            <person name="Boukhgalter B."/>
            <person name="Bourzgui I."/>
            <person name="Brown A."/>
            <person name="Cahill P."/>
            <person name="Channer S."/>
            <person name="Cheshatsang Y."/>
            <person name="Chuda L."/>
            <person name="Citroen M."/>
            <person name="Collymore A."/>
            <person name="Cooke P."/>
            <person name="Costello M."/>
            <person name="D'Aco K."/>
            <person name="Daza R."/>
            <person name="De Haan G."/>
            <person name="DeGray S."/>
            <person name="DeMaso C."/>
            <person name="Dhargay N."/>
            <person name="Dooley K."/>
            <person name="Dooley E."/>
            <person name="Doricent M."/>
            <person name="Dorje P."/>
            <person name="Dorjee K."/>
            <person name="Dupes A."/>
            <person name="Elong R."/>
            <person name="Falk J."/>
            <person name="Farina A."/>
            <person name="Faro S."/>
            <person name="Ferguson D."/>
            <person name="Fisher S."/>
            <person name="Foley C.D."/>
            <person name="Franke A."/>
            <person name="Friedrich D."/>
            <person name="Gadbois L."/>
            <person name="Gearin G."/>
            <person name="Gearin C.R."/>
            <person name="Giannoukos G."/>
            <person name="Goode T."/>
            <person name="Graham J."/>
            <person name="Grandbois E."/>
            <person name="Grewal S."/>
            <person name="Gyaltsen K."/>
            <person name="Hafez N."/>
            <person name="Hagos B."/>
            <person name="Hall J."/>
            <person name="Henson C."/>
            <person name="Hollinger A."/>
            <person name="Honan T."/>
            <person name="Huard M.D."/>
            <person name="Hughes L."/>
            <person name="Hurhula B."/>
            <person name="Husby M.E."/>
            <person name="Kamat A."/>
            <person name="Kanga B."/>
            <person name="Kashin S."/>
            <person name="Khazanovich D."/>
            <person name="Kisner P."/>
            <person name="Lance K."/>
            <person name="Lara M."/>
            <person name="Lee W."/>
            <person name="Lennon N."/>
            <person name="Letendre F."/>
            <person name="LeVine R."/>
            <person name="Lipovsky A."/>
            <person name="Liu X."/>
            <person name="Liu J."/>
            <person name="Liu S."/>
            <person name="Lokyitsang T."/>
            <person name="Lokyitsang Y."/>
            <person name="Lubonja R."/>
            <person name="Lui A."/>
            <person name="MacDonald P."/>
            <person name="Magnisalis V."/>
            <person name="Maru K."/>
            <person name="Matthews C."/>
            <person name="McCusker W."/>
            <person name="McDonough S."/>
            <person name="Mehta T."/>
            <person name="Meldrim J."/>
            <person name="Meneus L."/>
            <person name="Mihai O."/>
            <person name="Mihalev A."/>
            <person name="Mihova T."/>
            <person name="Mittelman R."/>
            <person name="Mlenga V."/>
            <person name="Montmayeur A."/>
            <person name="Mulrain L."/>
            <person name="Navidi A."/>
            <person name="Naylor J."/>
            <person name="Negash T."/>
            <person name="Nguyen T."/>
            <person name="Nguyen N."/>
            <person name="Nicol R."/>
            <person name="Norbu C."/>
            <person name="Norbu N."/>
            <person name="Novod N."/>
            <person name="O'Neill B."/>
            <person name="Osman S."/>
            <person name="Markiewicz E."/>
            <person name="Oyono O.L."/>
            <person name="Patti C."/>
            <person name="Phunkhang P."/>
            <person name="Pierre F."/>
            <person name="Priest M."/>
            <person name="Raghuraman S."/>
            <person name="Rege F."/>
            <person name="Reyes R."/>
            <person name="Rise C."/>
            <person name="Rogov P."/>
            <person name="Ross K."/>
            <person name="Ryan E."/>
            <person name="Settipalli S."/>
            <person name="Shea T."/>
            <person name="Sherpa N."/>
            <person name="Shi L."/>
            <person name="Shih D."/>
            <person name="Sparrow T."/>
            <person name="Spaulding J."/>
            <person name="Stalker J."/>
            <person name="Stange-Thomann N."/>
            <person name="Stavropoulos S."/>
            <person name="Stone C."/>
            <person name="Strader C."/>
            <person name="Tesfaye S."/>
            <person name="Thomson T."/>
            <person name="Thoulutsang Y."/>
            <person name="Thoulutsang D."/>
            <person name="Topham K."/>
            <person name="Topping I."/>
            <person name="Tsamla T."/>
            <person name="Vassiliev H."/>
            <person name="Vo A."/>
            <person name="Wangchuk T."/>
            <person name="Wangdi T."/>
            <person name="Weiand M."/>
            <person name="Wilkinson J."/>
            <person name="Wilson A."/>
            <person name="Yadav S."/>
            <person name="Young G."/>
            <person name="Yu Q."/>
            <person name="Zembek L."/>
            <person name="Zhong D."/>
            <person name="Zimmer A."/>
            <person name="Zwirko Z."/>
            <person name="Jaffe D.B."/>
            <person name="Alvarez P."/>
            <person name="Brockman W."/>
            <person name="Butler J."/>
            <person name="Chin C."/>
            <person name="Gnerre S."/>
            <person name="MacCallum I."/>
            <person name="Graves J.A."/>
            <person name="Ponting C.P."/>
            <person name="Breen M."/>
            <person name="Samollow P.B."/>
            <person name="Lander E.S."/>
            <person name="Lindblad-Toh K."/>
        </authorList>
    </citation>
    <scope>NUCLEOTIDE SEQUENCE [LARGE SCALE GENOMIC DNA]</scope>
</reference>
<reference evidence="7" key="2">
    <citation type="submission" date="2025-08" db="UniProtKB">
        <authorList>
            <consortium name="Ensembl"/>
        </authorList>
    </citation>
    <scope>IDENTIFICATION</scope>
</reference>
<dbReference type="InterPro" id="IPR047021">
    <property type="entry name" value="REXO1/3/4-like"/>
</dbReference>